<proteinExistence type="predicted"/>
<evidence type="ECO:0000259" key="2">
    <source>
        <dbReference type="Pfam" id="PF00501"/>
    </source>
</evidence>
<comment type="caution">
    <text evidence="4">The sequence shown here is derived from an EMBL/GenBank/DDBJ whole genome shotgun (WGS) entry which is preliminary data.</text>
</comment>
<dbReference type="RefSeq" id="WP_048582850.1">
    <property type="nucleotide sequence ID" value="NZ_LFNT01000023.1"/>
</dbReference>
<evidence type="ECO:0000259" key="3">
    <source>
        <dbReference type="Pfam" id="PF13193"/>
    </source>
</evidence>
<gene>
    <name evidence="4" type="ORF">ACM01_21025</name>
</gene>
<feature type="domain" description="AMP-dependent synthetase/ligase" evidence="2">
    <location>
        <begin position="24"/>
        <end position="370"/>
    </location>
</feature>
<dbReference type="GO" id="GO:0016877">
    <property type="term" value="F:ligase activity, forming carbon-sulfur bonds"/>
    <property type="evidence" value="ECO:0007669"/>
    <property type="project" value="UniProtKB-ARBA"/>
</dbReference>
<dbReference type="PANTHER" id="PTHR43767">
    <property type="entry name" value="LONG-CHAIN-FATTY-ACID--COA LIGASE"/>
    <property type="match status" value="1"/>
</dbReference>
<evidence type="ECO:0000313" key="5">
    <source>
        <dbReference type="Proteomes" id="UP000037432"/>
    </source>
</evidence>
<dbReference type="InterPro" id="IPR042099">
    <property type="entry name" value="ANL_N_sf"/>
</dbReference>
<reference evidence="4 5" key="1">
    <citation type="submission" date="2015-06" db="EMBL/GenBank/DDBJ databases">
        <authorList>
            <person name="Ju K.-S."/>
            <person name="Doroghazi J.R."/>
            <person name="Metcalf W.W."/>
        </authorList>
    </citation>
    <scope>NUCLEOTIDE SEQUENCE [LARGE SCALE GENOMIC DNA]</scope>
    <source>
        <strain evidence="4 5">NRRL 3414</strain>
    </source>
</reference>
<protein>
    <submittedName>
        <fullName evidence="4">Uncharacterized protein</fullName>
    </submittedName>
</protein>
<evidence type="ECO:0000256" key="1">
    <source>
        <dbReference type="SAM" id="MobiDB-lite"/>
    </source>
</evidence>
<sequence>MTATVHEGNTAAALRTGPVYEWLAKAAERVPDAVAVRDETAVWTYRELDRFSRSVCAWLRAQGVLRGDRVVVCLPNSRTVVGLLYGVIRYGAVFVPVSPESRPYQLTALLQDCRPVLFVHEERKEHDRDVPAGDARQISVEQLLADLPAPLPRAHADRADRSDVALLMYTSGSTSRPKAVVCRHEQIAFAVAAVASRLAYRPDDVVYCRLPFSFDYGLYQVFLCAQAGAALAVTGHQPEPAVLKFAAQYGATVLPLVPTLAILLLRLARRGRQLPPVRLITNTGAELTAGTAAELRSVFPGAAVVFMYGMTECKRITIAGADEDLRAPGTVGTALPGTTVDIVDEAGTVLPPGQPGQIVVCGPHLMDGYWQAPRPTDERYRPHPVTGERALFTGDFGMLDSAGRLTFLGRDDDIFKRRGMRTSTAEIEAAALDVPGVVQAAVNPPGSDGRLHLWVVSEAGPADVLRGLSERLEPAKVPDHCWVREQLPQTAHGKVDKRRLREAERELPEPSTPVTRTGTKP</sequence>
<dbReference type="Gene3D" id="3.40.50.12780">
    <property type="entry name" value="N-terminal domain of ligase-like"/>
    <property type="match status" value="1"/>
</dbReference>
<dbReference type="PANTHER" id="PTHR43767:SF10">
    <property type="entry name" value="SURFACTIN SYNTHASE SUBUNIT 1"/>
    <property type="match status" value="1"/>
</dbReference>
<dbReference type="Gene3D" id="3.30.300.30">
    <property type="match status" value="1"/>
</dbReference>
<dbReference type="InterPro" id="IPR045851">
    <property type="entry name" value="AMP-bd_C_sf"/>
</dbReference>
<dbReference type="InterPro" id="IPR050237">
    <property type="entry name" value="ATP-dep_AMP-bd_enzyme"/>
</dbReference>
<feature type="compositionally biased region" description="Polar residues" evidence="1">
    <location>
        <begin position="512"/>
        <end position="521"/>
    </location>
</feature>
<name>A0A0J7ZA23_STRVR</name>
<feature type="domain" description="AMP-binding enzyme C-terminal" evidence="3">
    <location>
        <begin position="426"/>
        <end position="494"/>
    </location>
</feature>
<dbReference type="InterPro" id="IPR020845">
    <property type="entry name" value="AMP-binding_CS"/>
</dbReference>
<dbReference type="InterPro" id="IPR000873">
    <property type="entry name" value="AMP-dep_synth/lig_dom"/>
</dbReference>
<feature type="compositionally biased region" description="Basic and acidic residues" evidence="1">
    <location>
        <begin position="499"/>
        <end position="508"/>
    </location>
</feature>
<evidence type="ECO:0000313" key="4">
    <source>
        <dbReference type="EMBL" id="KMS72986.1"/>
    </source>
</evidence>
<feature type="region of interest" description="Disordered" evidence="1">
    <location>
        <begin position="488"/>
        <end position="521"/>
    </location>
</feature>
<dbReference type="Pfam" id="PF13193">
    <property type="entry name" value="AMP-binding_C"/>
    <property type="match status" value="1"/>
</dbReference>
<dbReference type="Proteomes" id="UP000037432">
    <property type="component" value="Unassembled WGS sequence"/>
</dbReference>
<dbReference type="PATRIC" id="fig|1938.3.peg.2675"/>
<organism evidence="4 5">
    <name type="scientific">Streptomyces viridochromogenes</name>
    <dbReference type="NCBI Taxonomy" id="1938"/>
    <lineage>
        <taxon>Bacteria</taxon>
        <taxon>Bacillati</taxon>
        <taxon>Actinomycetota</taxon>
        <taxon>Actinomycetes</taxon>
        <taxon>Kitasatosporales</taxon>
        <taxon>Streptomycetaceae</taxon>
        <taxon>Streptomyces</taxon>
    </lineage>
</organism>
<dbReference type="InterPro" id="IPR025110">
    <property type="entry name" value="AMP-bd_C"/>
</dbReference>
<accession>A0A0J7ZA23</accession>
<dbReference type="Pfam" id="PF00501">
    <property type="entry name" value="AMP-binding"/>
    <property type="match status" value="1"/>
</dbReference>
<dbReference type="AlphaFoldDB" id="A0A0J7ZA23"/>
<dbReference type="PROSITE" id="PS00455">
    <property type="entry name" value="AMP_BINDING"/>
    <property type="match status" value="1"/>
</dbReference>
<dbReference type="OrthoDB" id="2472181at2"/>
<dbReference type="SUPFAM" id="SSF56801">
    <property type="entry name" value="Acetyl-CoA synthetase-like"/>
    <property type="match status" value="1"/>
</dbReference>
<dbReference type="EMBL" id="LFNT01000023">
    <property type="protein sequence ID" value="KMS72986.1"/>
    <property type="molecule type" value="Genomic_DNA"/>
</dbReference>